<comment type="caution">
    <text evidence="1">The sequence shown here is derived from an EMBL/GenBank/DDBJ whole genome shotgun (WGS) entry which is preliminary data.</text>
</comment>
<reference evidence="1" key="1">
    <citation type="submission" date="2021-02" db="EMBL/GenBank/DDBJ databases">
        <authorList>
            <person name="Nowell W R."/>
        </authorList>
    </citation>
    <scope>NUCLEOTIDE SEQUENCE</scope>
</reference>
<accession>A0A815EBY6</accession>
<evidence type="ECO:0000313" key="1">
    <source>
        <dbReference type="EMBL" id="CAF1309706.1"/>
    </source>
</evidence>
<sequence>MNTHGEQVNLVWFDPNLFSEDNTVILNNLLDEFPNIQTLVEEEQFYTLVEGRANRRIVLIISGKKGEEIIPRIHDRSDILSIYVYCGQIAKYKYLETNYSKVQKVINDPNDLLSTIKSEPNLSK</sequence>
<organism evidence="1 3">
    <name type="scientific">Rotaria sordida</name>
    <dbReference type="NCBI Taxonomy" id="392033"/>
    <lineage>
        <taxon>Eukaryota</taxon>
        <taxon>Metazoa</taxon>
        <taxon>Spiralia</taxon>
        <taxon>Gnathifera</taxon>
        <taxon>Rotifera</taxon>
        <taxon>Eurotatoria</taxon>
        <taxon>Bdelloidea</taxon>
        <taxon>Philodinida</taxon>
        <taxon>Philodinidae</taxon>
        <taxon>Rotaria</taxon>
    </lineage>
</organism>
<evidence type="ECO:0000313" key="2">
    <source>
        <dbReference type="EMBL" id="CAF1579677.1"/>
    </source>
</evidence>
<name>A0A815EBY6_9BILA</name>
<dbReference type="Proteomes" id="UP000663870">
    <property type="component" value="Unassembled WGS sequence"/>
</dbReference>
<dbReference type="Proteomes" id="UP000663854">
    <property type="component" value="Unassembled WGS sequence"/>
</dbReference>
<evidence type="ECO:0000313" key="4">
    <source>
        <dbReference type="Proteomes" id="UP000663870"/>
    </source>
</evidence>
<dbReference type="EMBL" id="CAJNOH010002778">
    <property type="protein sequence ID" value="CAF1309706.1"/>
    <property type="molecule type" value="Genomic_DNA"/>
</dbReference>
<keyword evidence="4" id="KW-1185">Reference proteome</keyword>
<dbReference type="EMBL" id="CAJNOL010004040">
    <property type="protein sequence ID" value="CAF1579677.1"/>
    <property type="molecule type" value="Genomic_DNA"/>
</dbReference>
<proteinExistence type="predicted"/>
<dbReference type="AlphaFoldDB" id="A0A815EBY6"/>
<gene>
    <name evidence="2" type="ORF">JXQ802_LOCUS46078</name>
    <name evidence="1" type="ORF">PYM288_LOCUS30350</name>
</gene>
<protein>
    <submittedName>
        <fullName evidence="1">Uncharacterized protein</fullName>
    </submittedName>
</protein>
<evidence type="ECO:0000313" key="3">
    <source>
        <dbReference type="Proteomes" id="UP000663854"/>
    </source>
</evidence>